<dbReference type="Pfam" id="PF08275">
    <property type="entry name" value="DNAG_N"/>
    <property type="match status" value="1"/>
</dbReference>
<dbReference type="NCBIfam" id="TIGR01391">
    <property type="entry name" value="dnaG"/>
    <property type="match status" value="1"/>
</dbReference>
<comment type="cofactor">
    <cofactor evidence="12 13">
        <name>Zn(2+)</name>
        <dbReference type="ChEBI" id="CHEBI:29105"/>
    </cofactor>
    <text evidence="12 13">Binds 1 zinc ion per monomer.</text>
</comment>
<dbReference type="Proteomes" id="UP000052138">
    <property type="component" value="Unassembled WGS sequence"/>
</dbReference>
<dbReference type="InterPro" id="IPR019475">
    <property type="entry name" value="DNA_primase_DnaB-bd"/>
</dbReference>
<dbReference type="PIRSF" id="PIRSF002811">
    <property type="entry name" value="DnaG"/>
    <property type="match status" value="1"/>
</dbReference>
<keyword evidence="11 12" id="KW-0804">Transcription</keyword>
<dbReference type="Gene3D" id="3.90.580.10">
    <property type="entry name" value="Zinc finger, CHC2-type domain"/>
    <property type="match status" value="1"/>
</dbReference>
<feature type="region of interest" description="Disordered" evidence="14">
    <location>
        <begin position="663"/>
        <end position="717"/>
    </location>
</feature>
<evidence type="ECO:0000256" key="4">
    <source>
        <dbReference type="ARBA" id="ARBA00022695"/>
    </source>
</evidence>
<evidence type="ECO:0000256" key="13">
    <source>
        <dbReference type="PIRSR" id="PIRSR002811-1"/>
    </source>
</evidence>
<keyword evidence="7 12" id="KW-0863">Zinc-finger</keyword>
<keyword evidence="9" id="KW-0460">Magnesium</keyword>
<dbReference type="GO" id="GO:0003899">
    <property type="term" value="F:DNA-directed RNA polymerase activity"/>
    <property type="evidence" value="ECO:0007669"/>
    <property type="project" value="UniProtKB-UniRule"/>
</dbReference>
<dbReference type="SUPFAM" id="SSF117023">
    <property type="entry name" value="DNA primase DnaG, C-terminal domain"/>
    <property type="match status" value="1"/>
</dbReference>
<evidence type="ECO:0000256" key="2">
    <source>
        <dbReference type="ARBA" id="ARBA00022515"/>
    </source>
</evidence>
<evidence type="ECO:0000256" key="12">
    <source>
        <dbReference type="HAMAP-Rule" id="MF_00974"/>
    </source>
</evidence>
<dbReference type="Gene3D" id="1.20.50.20">
    <property type="entry name" value="DnaG, RNA polymerase domain, helical bundle"/>
    <property type="match status" value="1"/>
</dbReference>
<evidence type="ECO:0000256" key="1">
    <source>
        <dbReference type="ARBA" id="ARBA00022478"/>
    </source>
</evidence>
<dbReference type="Pfam" id="PF13155">
    <property type="entry name" value="Toprim_2"/>
    <property type="match status" value="1"/>
</dbReference>
<dbReference type="PANTHER" id="PTHR30313:SF2">
    <property type="entry name" value="DNA PRIMASE"/>
    <property type="match status" value="1"/>
</dbReference>
<comment type="domain">
    <text evidence="12">Contains an N-terminal zinc-binding domain, a central core domain that contains the primase activity, and a C-terminal DnaB-binding domain.</text>
</comment>
<sequence>MAGLIPQSFIDDLLSRADIVDVIDKRVALKKSGKNYSACCPFHNEKSPSFSVQPEKQFYYCFGCGAGGNAIGFIMNFDSVDFPQAVESLARDNGMEVPREESKAATKRRAENADLYTLLEEANGFFQLQLRKHEGRASAVDYLKQRGVSGAIARDFGIGYAPPGWDNLLKACASTPERESNLLKAGMVIERENGQSNTQSAASQFKGYDRFRHRIMFPIRDARGRTIAFGGRVLGDDKPKYLNSPETPVFHKGSELYGLFEARKSSNKLARLLIVEGYMDVIALAQMNIRYAVATLGTATSGAHLTRLFRMVPEVVFCFDGDKAGRTAAWRALEATLPQMEDGRQVRFLFLPEGEDPDTLVRKVGQEAFEALIDNATPLEQFFFDKLGSDLDLDSHQGRGKLRELAQPLVTQLPEGVFALLMREQLAHRLGIGVDALNGLIDKAAESRNQTQHSPNGDTPPPNRPYQGYGDSGSRSEPHEHAGGYSNPQQGDAGYGYNPQKDARSGGQTGYRGTGQRSWQNQPRIAAAPLIKRAPSSLKAIQLLLGNPEIALDSECDIVPLAQSSDTTTTVLAKLIEMVRNDPHIDTYALLGYCAGTEFYSELTQLLRQEKITPVEGTGNEFAEIVDRLLLKIEQEQKIAKMREELARKRSELLQSTPVIDVFSEGDAAETDPRAGDGDVSAAESDEWARSAPLSEPPPFMEFSDDHSDSLGDDNRS</sequence>
<dbReference type="FunFam" id="3.90.580.10:FF:000001">
    <property type="entry name" value="DNA primase"/>
    <property type="match status" value="1"/>
</dbReference>
<dbReference type="GO" id="GO:0006269">
    <property type="term" value="P:DNA replication, synthesis of primer"/>
    <property type="evidence" value="ECO:0007669"/>
    <property type="project" value="UniProtKB-UniRule"/>
</dbReference>
<dbReference type="InterPro" id="IPR016136">
    <property type="entry name" value="DNA_helicase_N/primase_C"/>
</dbReference>
<dbReference type="EMBL" id="LIDJ01000058">
    <property type="protein sequence ID" value="KRP29543.1"/>
    <property type="molecule type" value="Genomic_DNA"/>
</dbReference>
<evidence type="ECO:0000313" key="17">
    <source>
        <dbReference type="Proteomes" id="UP000052138"/>
    </source>
</evidence>
<dbReference type="CDD" id="cd03364">
    <property type="entry name" value="TOPRIM_DnaG_primases"/>
    <property type="match status" value="1"/>
</dbReference>
<evidence type="ECO:0000259" key="15">
    <source>
        <dbReference type="PROSITE" id="PS50880"/>
    </source>
</evidence>
<dbReference type="GO" id="GO:0003677">
    <property type="term" value="F:DNA binding"/>
    <property type="evidence" value="ECO:0007669"/>
    <property type="project" value="UniProtKB-KW"/>
</dbReference>
<comment type="similarity">
    <text evidence="12">Belongs to the DnaG primase family.</text>
</comment>
<keyword evidence="10 12" id="KW-0238">DNA-binding</keyword>
<dbReference type="Gene3D" id="3.40.1360.10">
    <property type="match status" value="1"/>
</dbReference>
<feature type="zinc finger region" description="CHC2-type" evidence="12 13">
    <location>
        <begin position="40"/>
        <end position="64"/>
    </location>
</feature>
<dbReference type="SMART" id="SM00493">
    <property type="entry name" value="TOPRIM"/>
    <property type="match status" value="1"/>
</dbReference>
<dbReference type="GO" id="GO:0008270">
    <property type="term" value="F:zinc ion binding"/>
    <property type="evidence" value="ECO:0007669"/>
    <property type="project" value="UniProtKB-UniRule"/>
</dbReference>
<dbReference type="Pfam" id="PF08278">
    <property type="entry name" value="DnaG_DnaB_bind"/>
    <property type="match status" value="1"/>
</dbReference>
<comment type="subunit">
    <text evidence="12">Monomer. Interacts with DnaB.</text>
</comment>
<evidence type="ECO:0000256" key="9">
    <source>
        <dbReference type="ARBA" id="ARBA00022842"/>
    </source>
</evidence>
<evidence type="ECO:0000256" key="8">
    <source>
        <dbReference type="ARBA" id="ARBA00022833"/>
    </source>
</evidence>
<dbReference type="SMART" id="SM00400">
    <property type="entry name" value="ZnF_CHCC"/>
    <property type="match status" value="1"/>
</dbReference>
<evidence type="ECO:0000313" key="16">
    <source>
        <dbReference type="EMBL" id="KRP29543.1"/>
    </source>
</evidence>
<dbReference type="EC" id="2.7.7.101" evidence="12"/>
<comment type="function">
    <text evidence="12">RNA polymerase that catalyzes the synthesis of short RNA molecules used as primers for DNA polymerase during DNA replication.</text>
</comment>
<dbReference type="SUPFAM" id="SSF57783">
    <property type="entry name" value="Zinc beta-ribbon"/>
    <property type="match status" value="1"/>
</dbReference>
<dbReference type="InterPro" id="IPR013173">
    <property type="entry name" value="DNA_primase_DnaG_DnaB-bd_dom"/>
</dbReference>
<comment type="caution">
    <text evidence="16">The sequence shown here is derived from an EMBL/GenBank/DDBJ whole genome shotgun (WGS) entry which is preliminary data.</text>
</comment>
<keyword evidence="8 12" id="KW-0862">Zinc</keyword>
<keyword evidence="6 12" id="KW-0479">Metal-binding</keyword>
<proteinExistence type="inferred from homology"/>
<evidence type="ECO:0000256" key="6">
    <source>
        <dbReference type="ARBA" id="ARBA00022723"/>
    </source>
</evidence>
<keyword evidence="5 12" id="KW-0235">DNA replication</keyword>
<dbReference type="InterPro" id="IPR036977">
    <property type="entry name" value="DNA_primase_Znf_CHC2"/>
</dbReference>
<name>A0A0R2X053_9GAMM</name>
<feature type="region of interest" description="Disordered" evidence="14">
    <location>
        <begin position="447"/>
        <end position="520"/>
    </location>
</feature>
<evidence type="ECO:0000256" key="10">
    <source>
        <dbReference type="ARBA" id="ARBA00023125"/>
    </source>
</evidence>
<keyword evidence="3 12" id="KW-0808">Transferase</keyword>
<dbReference type="HAMAP" id="MF_00974">
    <property type="entry name" value="DNA_primase_DnaG"/>
    <property type="match status" value="1"/>
</dbReference>
<evidence type="ECO:0000256" key="14">
    <source>
        <dbReference type="SAM" id="MobiDB-lite"/>
    </source>
</evidence>
<keyword evidence="1 12" id="KW-0240">DNA-directed RNA polymerase</keyword>
<evidence type="ECO:0000256" key="3">
    <source>
        <dbReference type="ARBA" id="ARBA00022679"/>
    </source>
</evidence>
<dbReference type="Pfam" id="PF10410">
    <property type="entry name" value="DnaB_bind"/>
    <property type="match status" value="1"/>
</dbReference>
<dbReference type="InterPro" id="IPR006295">
    <property type="entry name" value="DNA_primase_DnaG"/>
</dbReference>
<reference evidence="16 17" key="1">
    <citation type="submission" date="2015-10" db="EMBL/GenBank/DDBJ databases">
        <title>Metagenome-Assembled Genomes uncover a global brackish microbiome.</title>
        <authorList>
            <person name="Hugerth L.W."/>
            <person name="Larsson J."/>
            <person name="Alneberg J."/>
            <person name="Lindh M.V."/>
            <person name="Legrand C."/>
            <person name="Pinhassi J."/>
            <person name="Andersson A.F."/>
        </authorList>
    </citation>
    <scope>NUCLEOTIDE SEQUENCE [LARGE SCALE GENOMIC DNA]</scope>
    <source>
        <strain evidence="16">BACL3 MAG-120924-bin41</strain>
    </source>
</reference>
<accession>A0A0R2X053</accession>
<keyword evidence="4 12" id="KW-0548">Nucleotidyltransferase</keyword>
<comment type="catalytic activity">
    <reaction evidence="12">
        <text>ssDNA + n NTP = ssDNA/pppN(pN)n-1 hybrid + (n-1) diphosphate.</text>
        <dbReference type="EC" id="2.7.7.101"/>
    </reaction>
</comment>
<evidence type="ECO:0000256" key="11">
    <source>
        <dbReference type="ARBA" id="ARBA00023163"/>
    </source>
</evidence>
<dbReference type="InterPro" id="IPR050219">
    <property type="entry name" value="DnaG_primase"/>
</dbReference>
<dbReference type="Pfam" id="PF01807">
    <property type="entry name" value="Zn_ribbon_DnaG"/>
    <property type="match status" value="1"/>
</dbReference>
<evidence type="ECO:0000256" key="5">
    <source>
        <dbReference type="ARBA" id="ARBA00022705"/>
    </source>
</evidence>
<dbReference type="GO" id="GO:0005737">
    <property type="term" value="C:cytoplasm"/>
    <property type="evidence" value="ECO:0007669"/>
    <property type="project" value="TreeGrafter"/>
</dbReference>
<feature type="domain" description="Toprim" evidence="15">
    <location>
        <begin position="270"/>
        <end position="352"/>
    </location>
</feature>
<dbReference type="SUPFAM" id="SSF56731">
    <property type="entry name" value="DNA primase core"/>
    <property type="match status" value="1"/>
</dbReference>
<keyword evidence="2 12" id="KW-0639">Primosome</keyword>
<evidence type="ECO:0000256" key="7">
    <source>
        <dbReference type="ARBA" id="ARBA00022771"/>
    </source>
</evidence>
<dbReference type="InterPro" id="IPR006171">
    <property type="entry name" value="TOPRIM_dom"/>
</dbReference>
<protein>
    <recommendedName>
        <fullName evidence="12">DNA primase</fullName>
        <ecNumber evidence="12">2.7.7.101</ecNumber>
    </recommendedName>
</protein>
<dbReference type="GO" id="GO:1990077">
    <property type="term" value="C:primosome complex"/>
    <property type="evidence" value="ECO:0007669"/>
    <property type="project" value="UniProtKB-KW"/>
</dbReference>
<dbReference type="InterPro" id="IPR013264">
    <property type="entry name" value="DNAG_N"/>
</dbReference>
<dbReference type="AlphaFoldDB" id="A0A0R2X053"/>
<dbReference type="Gene3D" id="1.10.860.10">
    <property type="entry name" value="DNAb Helicase, Chain A"/>
    <property type="match status" value="1"/>
</dbReference>
<dbReference type="Gene3D" id="3.90.980.10">
    <property type="entry name" value="DNA primase, catalytic core, N-terminal domain"/>
    <property type="match status" value="1"/>
</dbReference>
<dbReference type="GO" id="GO:0000428">
    <property type="term" value="C:DNA-directed RNA polymerase complex"/>
    <property type="evidence" value="ECO:0007669"/>
    <property type="project" value="UniProtKB-KW"/>
</dbReference>
<feature type="compositionally biased region" description="Polar residues" evidence="14">
    <location>
        <begin position="447"/>
        <end position="457"/>
    </location>
</feature>
<gene>
    <name evidence="12" type="primary">dnaG</name>
    <name evidence="16" type="ORF">ABS30_03115</name>
</gene>
<dbReference type="InterPro" id="IPR030846">
    <property type="entry name" value="DnaG_bac"/>
</dbReference>
<dbReference type="FunFam" id="3.40.1360.10:FF:000002">
    <property type="entry name" value="DNA primase"/>
    <property type="match status" value="1"/>
</dbReference>
<dbReference type="InterPro" id="IPR037068">
    <property type="entry name" value="DNA_primase_core_N_sf"/>
</dbReference>
<organism evidence="16 17">
    <name type="scientific">OM182 bacterium BACL3 MAG-120924-bin41</name>
    <dbReference type="NCBI Taxonomy" id="1655632"/>
    <lineage>
        <taxon>Bacteria</taxon>
        <taxon>Pseudomonadati</taxon>
        <taxon>Pseudomonadota</taxon>
        <taxon>Gammaproteobacteria</taxon>
        <taxon>OMG group</taxon>
        <taxon>OM182 clade</taxon>
    </lineage>
</organism>
<dbReference type="PANTHER" id="PTHR30313">
    <property type="entry name" value="DNA PRIMASE"/>
    <property type="match status" value="1"/>
</dbReference>
<dbReference type="FunFam" id="3.90.980.10:FF:000001">
    <property type="entry name" value="DNA primase"/>
    <property type="match status" value="1"/>
</dbReference>
<dbReference type="PROSITE" id="PS50880">
    <property type="entry name" value="TOPRIM"/>
    <property type="match status" value="1"/>
</dbReference>
<dbReference type="InterPro" id="IPR002694">
    <property type="entry name" value="Znf_CHC2"/>
</dbReference>
<feature type="compositionally biased region" description="Basic and acidic residues" evidence="14">
    <location>
        <begin position="704"/>
        <end position="717"/>
    </location>
</feature>
<dbReference type="InterPro" id="IPR034151">
    <property type="entry name" value="TOPRIM_DnaG_bac"/>
</dbReference>